<dbReference type="Proteomes" id="UP000515123">
    <property type="component" value="Linkage group 22"/>
</dbReference>
<organism evidence="2 3">
    <name type="scientific">Ananas comosus</name>
    <name type="common">Pineapple</name>
    <name type="synonym">Ananas ananas</name>
    <dbReference type="NCBI Taxonomy" id="4615"/>
    <lineage>
        <taxon>Eukaryota</taxon>
        <taxon>Viridiplantae</taxon>
        <taxon>Streptophyta</taxon>
        <taxon>Embryophyta</taxon>
        <taxon>Tracheophyta</taxon>
        <taxon>Spermatophyta</taxon>
        <taxon>Magnoliopsida</taxon>
        <taxon>Liliopsida</taxon>
        <taxon>Poales</taxon>
        <taxon>Bromeliaceae</taxon>
        <taxon>Bromelioideae</taxon>
        <taxon>Ananas</taxon>
    </lineage>
</organism>
<keyword evidence="1" id="KW-0812">Transmembrane</keyword>
<proteinExistence type="predicted"/>
<feature type="transmembrane region" description="Helical" evidence="1">
    <location>
        <begin position="21"/>
        <end position="40"/>
    </location>
</feature>
<dbReference type="AlphaFoldDB" id="A0A6P5GZG2"/>
<protein>
    <submittedName>
        <fullName evidence="3">Uncharacterized protein LOC109727479</fullName>
    </submittedName>
</protein>
<sequence length="192" mass="21500">MNESVEREREREREGEMMFSSGPSPLVPLLLVGALSWMIYGEAISEWYEYAGELQESVAETSPLLVLLAAVVGLLLLNFMSQIIVLPLAVVVAVYMLQNTLITALVLLGVIHFVGVYYYYNTPQKSAPYLHWDRERTPTSIIGGEGGGFGLGFYMLVLLCLILCSLFCESGVWLPFVCVVAFVVFFHMFSYF</sequence>
<name>A0A6P5GZG2_ANACO</name>
<evidence type="ECO:0000313" key="3">
    <source>
        <dbReference type="RefSeq" id="XP_020113209.1"/>
    </source>
</evidence>
<reference evidence="3" key="2">
    <citation type="submission" date="2025-08" db="UniProtKB">
        <authorList>
            <consortium name="RefSeq"/>
        </authorList>
    </citation>
    <scope>IDENTIFICATION</scope>
    <source>
        <tissue evidence="3">Leaf</tissue>
    </source>
</reference>
<feature type="transmembrane region" description="Helical" evidence="1">
    <location>
        <begin position="64"/>
        <end position="94"/>
    </location>
</feature>
<evidence type="ECO:0000256" key="1">
    <source>
        <dbReference type="SAM" id="Phobius"/>
    </source>
</evidence>
<keyword evidence="2" id="KW-1185">Reference proteome</keyword>
<reference evidence="2" key="1">
    <citation type="journal article" date="2015" name="Nat. Genet.">
        <title>The pineapple genome and the evolution of CAM photosynthesis.</title>
        <authorList>
            <person name="Ming R."/>
            <person name="VanBuren R."/>
            <person name="Wai C.M."/>
            <person name="Tang H."/>
            <person name="Schatz M.C."/>
            <person name="Bowers J.E."/>
            <person name="Lyons E."/>
            <person name="Wang M.L."/>
            <person name="Chen J."/>
            <person name="Biggers E."/>
            <person name="Zhang J."/>
            <person name="Huang L."/>
            <person name="Zhang L."/>
            <person name="Miao W."/>
            <person name="Zhang J."/>
            <person name="Ye Z."/>
            <person name="Miao C."/>
            <person name="Lin Z."/>
            <person name="Wang H."/>
            <person name="Zhou H."/>
            <person name="Yim W.C."/>
            <person name="Priest H.D."/>
            <person name="Zheng C."/>
            <person name="Woodhouse M."/>
            <person name="Edger P.P."/>
            <person name="Guyot R."/>
            <person name="Guo H.B."/>
            <person name="Guo H."/>
            <person name="Zheng G."/>
            <person name="Singh R."/>
            <person name="Sharma A."/>
            <person name="Min X."/>
            <person name="Zheng Y."/>
            <person name="Lee H."/>
            <person name="Gurtowski J."/>
            <person name="Sedlazeck F.J."/>
            <person name="Harkess A."/>
            <person name="McKain M.R."/>
            <person name="Liao Z."/>
            <person name="Fang J."/>
            <person name="Liu J."/>
            <person name="Zhang X."/>
            <person name="Zhang Q."/>
            <person name="Hu W."/>
            <person name="Qin Y."/>
            <person name="Wang K."/>
            <person name="Chen L.Y."/>
            <person name="Shirley N."/>
            <person name="Lin Y.R."/>
            <person name="Liu L.Y."/>
            <person name="Hernandez A.G."/>
            <person name="Wright C.L."/>
            <person name="Bulone V."/>
            <person name="Tuskan G.A."/>
            <person name="Heath K."/>
            <person name="Zee F."/>
            <person name="Moore P.H."/>
            <person name="Sunkar R."/>
            <person name="Leebens-Mack J.H."/>
            <person name="Mockler T."/>
            <person name="Bennetzen J.L."/>
            <person name="Freeling M."/>
            <person name="Sankoff D."/>
            <person name="Paterson A.H."/>
            <person name="Zhu X."/>
            <person name="Yang X."/>
            <person name="Smith J.A."/>
            <person name="Cushman J.C."/>
            <person name="Paull R.E."/>
            <person name="Yu Q."/>
        </authorList>
    </citation>
    <scope>NUCLEOTIDE SEQUENCE [LARGE SCALE GENOMIC DNA]</scope>
    <source>
        <strain evidence="2">cv. F153</strain>
    </source>
</reference>
<feature type="transmembrane region" description="Helical" evidence="1">
    <location>
        <begin position="171"/>
        <end position="189"/>
    </location>
</feature>
<feature type="transmembrane region" description="Helical" evidence="1">
    <location>
        <begin position="140"/>
        <end position="164"/>
    </location>
</feature>
<dbReference type="GeneID" id="109727479"/>
<gene>
    <name evidence="3" type="primary">LOC109727479</name>
</gene>
<keyword evidence="1" id="KW-0472">Membrane</keyword>
<dbReference type="OrthoDB" id="683790at2759"/>
<feature type="transmembrane region" description="Helical" evidence="1">
    <location>
        <begin position="101"/>
        <end position="120"/>
    </location>
</feature>
<dbReference type="RefSeq" id="XP_020113209.1">
    <property type="nucleotide sequence ID" value="XM_020257620.1"/>
</dbReference>
<keyword evidence="1" id="KW-1133">Transmembrane helix</keyword>
<accession>A0A6P5GZG2</accession>
<evidence type="ECO:0000313" key="2">
    <source>
        <dbReference type="Proteomes" id="UP000515123"/>
    </source>
</evidence>